<proteinExistence type="predicted"/>
<evidence type="ECO:0000313" key="3">
    <source>
        <dbReference type="RefSeq" id="XP_008462443.1"/>
    </source>
</evidence>
<evidence type="ECO:0000313" key="2">
    <source>
        <dbReference type="Proteomes" id="UP001652600"/>
    </source>
</evidence>
<dbReference type="GeneID" id="103500790"/>
<accession>A0A1S3CH00</accession>
<protein>
    <submittedName>
        <fullName evidence="3">Uncharacterized protein LOC103500790</fullName>
    </submittedName>
</protein>
<reference evidence="3" key="2">
    <citation type="submission" date="2025-04" db="UniProtKB">
        <authorList>
            <consortium name="RefSeq"/>
        </authorList>
    </citation>
    <scope>IDENTIFICATION</scope>
</reference>
<dbReference type="Gramene" id="MELO3C024449.2.1">
    <property type="protein sequence ID" value="MELO3C024449.2.1"/>
    <property type="gene ID" value="MELO3C024449.2"/>
</dbReference>
<dbReference type="Proteomes" id="UP001652600">
    <property type="component" value="Chromosome 1"/>
</dbReference>
<dbReference type="eggNOG" id="ENOG502S422">
    <property type="taxonomic scope" value="Eukaryota"/>
</dbReference>
<organism evidence="2 3">
    <name type="scientific">Cucumis melo</name>
    <name type="common">Muskmelon</name>
    <dbReference type="NCBI Taxonomy" id="3656"/>
    <lineage>
        <taxon>Eukaryota</taxon>
        <taxon>Viridiplantae</taxon>
        <taxon>Streptophyta</taxon>
        <taxon>Embryophyta</taxon>
        <taxon>Tracheophyta</taxon>
        <taxon>Spermatophyta</taxon>
        <taxon>Magnoliopsida</taxon>
        <taxon>eudicotyledons</taxon>
        <taxon>Gunneridae</taxon>
        <taxon>Pentapetalae</taxon>
        <taxon>rosids</taxon>
        <taxon>fabids</taxon>
        <taxon>Cucurbitales</taxon>
        <taxon>Cucurbitaceae</taxon>
        <taxon>Benincaseae</taxon>
        <taxon>Cucumis</taxon>
    </lineage>
</organism>
<reference evidence="1" key="1">
    <citation type="submission" date="2023-03" db="UniProtKB">
        <authorList>
            <consortium name="EnsemblPlants"/>
        </authorList>
    </citation>
    <scope>IDENTIFICATION</scope>
</reference>
<dbReference type="AlphaFoldDB" id="A0A1S3CH00"/>
<gene>
    <name evidence="3" type="primary">LOC103500790</name>
    <name evidence="1" type="synonym">103500790</name>
</gene>
<dbReference type="PANTHER" id="PTHR34808:SF5">
    <property type="entry name" value="SMP DOMAIN-CONTAINING PROTEIN"/>
    <property type="match status" value="1"/>
</dbReference>
<dbReference type="OrthoDB" id="1719804at2759"/>
<keyword evidence="2" id="KW-1185">Reference proteome</keyword>
<evidence type="ECO:0000313" key="1">
    <source>
        <dbReference type="EnsemblPlants" id="MELO3C024449.2.1"/>
    </source>
</evidence>
<dbReference type="EnsemblPlants" id="MELO3C024449.2.1">
    <property type="protein sequence ID" value="MELO3C024449.2.1"/>
    <property type="gene ID" value="MELO3C024449.2"/>
</dbReference>
<dbReference type="InParanoid" id="A0A1S3CH00"/>
<dbReference type="RefSeq" id="XP_008462443.1">
    <property type="nucleotide sequence ID" value="XM_008464221.2"/>
</dbReference>
<dbReference type="PANTHER" id="PTHR34808">
    <property type="entry name" value="EXPRESSED PROTEIN"/>
    <property type="match status" value="1"/>
</dbReference>
<name>A0A1S3CH00_CUCME</name>
<dbReference type="KEGG" id="cmo:103500790"/>
<reference evidence="2" key="3">
    <citation type="submission" date="2025-05" db="UniProtKB">
        <authorList>
            <consortium name="RefSeq"/>
        </authorList>
    </citation>
    <scope>NUCLEOTIDE SEQUENCE [LARGE SCALE GENOMIC DNA]</scope>
</reference>
<sequence length="112" mass="12459">MAKPNVCCSIELEPKTLNQGQLHQAREVAADVVQKLEPSEASLVLIDMVERLKPMKYMFERGGVGGGESESESESLGEFEEERKRCQCSYVSTDQSPNKVLQLLKEPLSAPF</sequence>